<feature type="transmembrane region" description="Helical" evidence="2">
    <location>
        <begin position="514"/>
        <end position="535"/>
    </location>
</feature>
<dbReference type="Proteomes" id="UP000316621">
    <property type="component" value="Chromosome 11"/>
</dbReference>
<reference evidence="4 5" key="1">
    <citation type="journal article" date="2018" name="Science">
        <title>The opium poppy genome and morphinan production.</title>
        <authorList>
            <person name="Guo L."/>
            <person name="Winzer T."/>
            <person name="Yang X."/>
            <person name="Li Y."/>
            <person name="Ning Z."/>
            <person name="He Z."/>
            <person name="Teodor R."/>
            <person name="Lu Y."/>
            <person name="Bowser T.A."/>
            <person name="Graham I.A."/>
            <person name="Ye K."/>
        </authorList>
    </citation>
    <scope>NUCLEOTIDE SEQUENCE [LARGE SCALE GENOMIC DNA]</scope>
    <source>
        <strain evidence="5">cv. HN1</strain>
        <tissue evidence="4">Leaves</tissue>
    </source>
</reference>
<feature type="domain" description="PGG" evidence="3">
    <location>
        <begin position="505"/>
        <end position="623"/>
    </location>
</feature>
<keyword evidence="2" id="KW-0812">Transmembrane</keyword>
<feature type="transmembrane region" description="Helical" evidence="2">
    <location>
        <begin position="555"/>
        <end position="578"/>
    </location>
</feature>
<evidence type="ECO:0000313" key="4">
    <source>
        <dbReference type="EMBL" id="RZC84822.1"/>
    </source>
</evidence>
<accession>A0A4Y7LJE3</accession>
<dbReference type="Pfam" id="PF12796">
    <property type="entry name" value="Ank_2"/>
    <property type="match status" value="1"/>
</dbReference>
<keyword evidence="2" id="KW-0472">Membrane</keyword>
<feature type="transmembrane region" description="Helical" evidence="2">
    <location>
        <begin position="598"/>
        <end position="625"/>
    </location>
</feature>
<dbReference type="EMBL" id="CM010725">
    <property type="protein sequence ID" value="RZC84822.1"/>
    <property type="molecule type" value="Genomic_DNA"/>
</dbReference>
<dbReference type="PANTHER" id="PTHR24177">
    <property type="entry name" value="CASKIN"/>
    <property type="match status" value="1"/>
</dbReference>
<sequence length="691" mass="77465">MSAKELGDNRPNEEMTEIKELLNVLVQSQSKLAESLGEAQIQQLKSQESIQNQILEQAKSQENIQNQMLEALWSIKSTGNKHQEQISRATYNPDIGRDLYNRVMEGDCENTIEFFKNNPEALKQAVTNDSYTVLHVAIYERRDMILITEFVKLMSPELLECRGGEDDCTALHLAAQYGNLEAVVLLVNKNPRLPLLRNNRGLPPLDMAIQIVSVDQKEIVKYLYSVTKDVDPGAHGAYTLCALIEIALSLVTKFPKVVMTKAKTDVIDMCGLEMMVRRPFAFKSGAKLTWWQDLIYSSIQVNMNSTCTRPVGLAGYTIRDEENALPDNLNYTKADANVVKRLYNQKLVHQQATALIKQMLVEISRSTTLLQFLNDNPNIMNMAIKHGIIEFIAECLELNANLNFDWISGETMIKRAIIERNEMIVNLIFKFGDKLGLKIYLAAGLDKDQNTLLHYAAKLAPLSKLSLGVESVLWESHRYERNKTGETAQLIFTAEHKDLVKEGRDWLKDTSGSCMIVGALIATVSFAAAFTVPGGNFSDSNNPMEGTPIFLGKSAFTVFAVSDALAFFSSITSVLMFLAIYTSRFAEIDFLKSLPQNLILGLATLFISMAALLVGFGASLFIVVGSRFAQALIPITLFSCCPLGFFAMMQIPLFVEMVHSTYWGSLFREHRYIDLSSMKNDNKSRKKKKEN</sequence>
<dbReference type="SMART" id="SM00248">
    <property type="entry name" value="ANK"/>
    <property type="match status" value="5"/>
</dbReference>
<dbReference type="PROSITE" id="PS50088">
    <property type="entry name" value="ANK_REPEAT"/>
    <property type="match status" value="1"/>
</dbReference>
<feature type="transmembrane region" description="Helical" evidence="2">
    <location>
        <begin position="631"/>
        <end position="655"/>
    </location>
</feature>
<dbReference type="Pfam" id="PF13962">
    <property type="entry name" value="PGG"/>
    <property type="match status" value="1"/>
</dbReference>
<name>A0A4Y7LJE3_PAPSO</name>
<dbReference type="InterPro" id="IPR026961">
    <property type="entry name" value="PGG_dom"/>
</dbReference>
<dbReference type="SUPFAM" id="SSF48403">
    <property type="entry name" value="Ankyrin repeat"/>
    <property type="match status" value="1"/>
</dbReference>
<evidence type="ECO:0000256" key="1">
    <source>
        <dbReference type="PROSITE-ProRule" id="PRU00023"/>
    </source>
</evidence>
<organism evidence="4 5">
    <name type="scientific">Papaver somniferum</name>
    <name type="common">Opium poppy</name>
    <dbReference type="NCBI Taxonomy" id="3469"/>
    <lineage>
        <taxon>Eukaryota</taxon>
        <taxon>Viridiplantae</taxon>
        <taxon>Streptophyta</taxon>
        <taxon>Embryophyta</taxon>
        <taxon>Tracheophyta</taxon>
        <taxon>Spermatophyta</taxon>
        <taxon>Magnoliopsida</taxon>
        <taxon>Ranunculales</taxon>
        <taxon>Papaveraceae</taxon>
        <taxon>Papaveroideae</taxon>
        <taxon>Papaver</taxon>
    </lineage>
</organism>
<protein>
    <recommendedName>
        <fullName evidence="3">PGG domain-containing protein</fullName>
    </recommendedName>
</protein>
<proteinExistence type="predicted"/>
<dbReference type="Gramene" id="RZC84822">
    <property type="protein sequence ID" value="RZC84822"/>
    <property type="gene ID" value="C5167_047611"/>
</dbReference>
<dbReference type="Gene3D" id="1.25.40.20">
    <property type="entry name" value="Ankyrin repeat-containing domain"/>
    <property type="match status" value="2"/>
</dbReference>
<gene>
    <name evidence="4" type="ORF">C5167_047611</name>
</gene>
<keyword evidence="2" id="KW-1133">Transmembrane helix</keyword>
<evidence type="ECO:0000256" key="2">
    <source>
        <dbReference type="SAM" id="Phobius"/>
    </source>
</evidence>
<feature type="repeat" description="ANK" evidence="1">
    <location>
        <begin position="166"/>
        <end position="198"/>
    </location>
</feature>
<dbReference type="InterPro" id="IPR036770">
    <property type="entry name" value="Ankyrin_rpt-contain_sf"/>
</dbReference>
<dbReference type="AlphaFoldDB" id="A0A4Y7LJE3"/>
<evidence type="ECO:0000313" key="5">
    <source>
        <dbReference type="Proteomes" id="UP000316621"/>
    </source>
</evidence>
<evidence type="ECO:0000259" key="3">
    <source>
        <dbReference type="Pfam" id="PF13962"/>
    </source>
</evidence>
<keyword evidence="5" id="KW-1185">Reference proteome</keyword>
<dbReference type="InterPro" id="IPR002110">
    <property type="entry name" value="Ankyrin_rpt"/>
</dbReference>
<keyword evidence="1" id="KW-0040">ANK repeat</keyword>
<dbReference type="PANTHER" id="PTHR24177:SF365">
    <property type="entry name" value="ANKYRIN REPEAT-CONTAINING PROTEIN NPR4-LIKE ISOFORM X1"/>
    <property type="match status" value="1"/>
</dbReference>
<dbReference type="GO" id="GO:0016020">
    <property type="term" value="C:membrane"/>
    <property type="evidence" value="ECO:0007669"/>
    <property type="project" value="TreeGrafter"/>
</dbReference>
<dbReference type="PROSITE" id="PS50297">
    <property type="entry name" value="ANK_REP_REGION"/>
    <property type="match status" value="1"/>
</dbReference>